<sequence>MRLFRRLLLGLLALLLAIPGLYGLAALAFAHIHGPAREPQSGTETVPVYLISNGWHVWLALPVNQSEGDAAAIDWGDWLPSTDFAGDLNGRPYVAFGWGDRAFYLATRRPADFRLPLAAGALLGRGPAAMHVMRMARPDTTEPDVRRLDADLLQYHALAAYIRRSFATGPDGQPRPIPGAGYGASDAFYEAKGHYSPFRTCNEWVGAALRAAALPAGLWTPLPFALVP</sequence>
<dbReference type="RefSeq" id="WP_379727175.1">
    <property type="nucleotide sequence ID" value="NZ_JBHRYJ010000002.1"/>
</dbReference>
<dbReference type="InterPro" id="IPR011727">
    <property type="entry name" value="CHP02117"/>
</dbReference>
<keyword evidence="2" id="KW-1185">Reference proteome</keyword>
<proteinExistence type="predicted"/>
<dbReference type="Pfam" id="PF09601">
    <property type="entry name" value="DUF2459"/>
    <property type="match status" value="1"/>
</dbReference>
<evidence type="ECO:0000313" key="1">
    <source>
        <dbReference type="EMBL" id="MFC3676478.1"/>
    </source>
</evidence>
<accession>A0ABV7VHL7</accession>
<dbReference type="NCBIfam" id="TIGR02117">
    <property type="entry name" value="chp_urease_rgn"/>
    <property type="match status" value="1"/>
</dbReference>
<gene>
    <name evidence="1" type="ORF">ACFOOQ_13050</name>
</gene>
<organism evidence="1 2">
    <name type="scientific">Ferrovibrio xuzhouensis</name>
    <dbReference type="NCBI Taxonomy" id="1576914"/>
    <lineage>
        <taxon>Bacteria</taxon>
        <taxon>Pseudomonadati</taxon>
        <taxon>Pseudomonadota</taxon>
        <taxon>Alphaproteobacteria</taxon>
        <taxon>Rhodospirillales</taxon>
        <taxon>Rhodospirillaceae</taxon>
        <taxon>Ferrovibrio</taxon>
    </lineage>
</organism>
<dbReference type="Proteomes" id="UP001595711">
    <property type="component" value="Unassembled WGS sequence"/>
</dbReference>
<dbReference type="EMBL" id="JBHRYJ010000002">
    <property type="protein sequence ID" value="MFC3676478.1"/>
    <property type="molecule type" value="Genomic_DNA"/>
</dbReference>
<evidence type="ECO:0000313" key="2">
    <source>
        <dbReference type="Proteomes" id="UP001595711"/>
    </source>
</evidence>
<comment type="caution">
    <text evidence="1">The sequence shown here is derived from an EMBL/GenBank/DDBJ whole genome shotgun (WGS) entry which is preliminary data.</text>
</comment>
<reference evidence="2" key="1">
    <citation type="journal article" date="2019" name="Int. J. Syst. Evol. Microbiol.">
        <title>The Global Catalogue of Microorganisms (GCM) 10K type strain sequencing project: providing services to taxonomists for standard genome sequencing and annotation.</title>
        <authorList>
            <consortium name="The Broad Institute Genomics Platform"/>
            <consortium name="The Broad Institute Genome Sequencing Center for Infectious Disease"/>
            <person name="Wu L."/>
            <person name="Ma J."/>
        </authorList>
    </citation>
    <scope>NUCLEOTIDE SEQUENCE [LARGE SCALE GENOMIC DNA]</scope>
    <source>
        <strain evidence="2">KCTC 42182</strain>
    </source>
</reference>
<name>A0ABV7VHL7_9PROT</name>
<protein>
    <submittedName>
        <fullName evidence="1">TIGR02117 family protein</fullName>
    </submittedName>
</protein>